<evidence type="ECO:0000256" key="1">
    <source>
        <dbReference type="SAM" id="MobiDB-lite"/>
    </source>
</evidence>
<dbReference type="GO" id="GO:0005730">
    <property type="term" value="C:nucleolus"/>
    <property type="evidence" value="ECO:0007669"/>
    <property type="project" value="TreeGrafter"/>
</dbReference>
<organism evidence="3 4">
    <name type="scientific">Piromyces finnis</name>
    <dbReference type="NCBI Taxonomy" id="1754191"/>
    <lineage>
        <taxon>Eukaryota</taxon>
        <taxon>Fungi</taxon>
        <taxon>Fungi incertae sedis</taxon>
        <taxon>Chytridiomycota</taxon>
        <taxon>Chytridiomycota incertae sedis</taxon>
        <taxon>Neocallimastigomycetes</taxon>
        <taxon>Neocallimastigales</taxon>
        <taxon>Neocallimastigaceae</taxon>
        <taxon>Piromyces</taxon>
    </lineage>
</organism>
<gene>
    <name evidence="3" type="ORF">BCR36DRAFT_404563</name>
</gene>
<dbReference type="EMBL" id="MCFH01000022">
    <property type="protein sequence ID" value="ORX49997.1"/>
    <property type="molecule type" value="Genomic_DNA"/>
</dbReference>
<dbReference type="PANTHER" id="PTHR23149">
    <property type="entry name" value="G PATCH DOMAIN CONTAINING PROTEIN"/>
    <property type="match status" value="1"/>
</dbReference>
<feature type="compositionally biased region" description="Basic residues" evidence="1">
    <location>
        <begin position="169"/>
        <end position="186"/>
    </location>
</feature>
<feature type="domain" description="G-patch" evidence="2">
    <location>
        <begin position="5"/>
        <end position="51"/>
    </location>
</feature>
<evidence type="ECO:0000313" key="4">
    <source>
        <dbReference type="Proteomes" id="UP000193719"/>
    </source>
</evidence>
<keyword evidence="4" id="KW-1185">Reference proteome</keyword>
<reference evidence="3 4" key="2">
    <citation type="submission" date="2016-08" db="EMBL/GenBank/DDBJ databases">
        <title>Pervasive Adenine N6-methylation of Active Genes in Fungi.</title>
        <authorList>
            <consortium name="DOE Joint Genome Institute"/>
            <person name="Mondo S.J."/>
            <person name="Dannebaum R.O."/>
            <person name="Kuo R.C."/>
            <person name="Labutti K."/>
            <person name="Haridas S."/>
            <person name="Kuo A."/>
            <person name="Salamov A."/>
            <person name="Ahrendt S.R."/>
            <person name="Lipzen A."/>
            <person name="Sullivan W."/>
            <person name="Andreopoulos W.B."/>
            <person name="Clum A."/>
            <person name="Lindquist E."/>
            <person name="Daum C."/>
            <person name="Ramamoorthy G.K."/>
            <person name="Gryganskyi A."/>
            <person name="Culley D."/>
            <person name="Magnuson J.K."/>
            <person name="James T.Y."/>
            <person name="O'Malley M.A."/>
            <person name="Stajich J.E."/>
            <person name="Spatafora J.W."/>
            <person name="Visel A."/>
            <person name="Grigoriev I.V."/>
        </authorList>
    </citation>
    <scope>NUCLEOTIDE SEQUENCE [LARGE SCALE GENOMIC DNA]</scope>
    <source>
        <strain evidence="4">finn</strain>
    </source>
</reference>
<dbReference type="InterPro" id="IPR000467">
    <property type="entry name" value="G_patch_dom"/>
</dbReference>
<comment type="caution">
    <text evidence="3">The sequence shown here is derived from an EMBL/GenBank/DDBJ whole genome shotgun (WGS) entry which is preliminary data.</text>
</comment>
<dbReference type="AlphaFoldDB" id="A0A1Y1V8T7"/>
<dbReference type="GO" id="GO:0003676">
    <property type="term" value="F:nucleic acid binding"/>
    <property type="evidence" value="ECO:0007669"/>
    <property type="project" value="InterPro"/>
</dbReference>
<sequence>MPGINSKFAESQLKKYGWSKGDGLGKNKQGIKKAISVGIKNDTNGLGKDTNSWGFAWWDHVYNKSAANMNIEKTEDGEVKITKTESNKDKQNKVLYGAFVKKDEITDEDKKDYSIKISDEELFKACEGRTARKGAIYDQSGKYQRVDPQKLLGVQTSKDEDDVNVEKKKEKKEKHKKDKKDKKHKKEEKDDKKEKKHKKDKKEKKEKKDKKRKSESSESNSKKFKKQKN</sequence>
<reference evidence="3 4" key="1">
    <citation type="submission" date="2016-08" db="EMBL/GenBank/DDBJ databases">
        <title>Genomes of anaerobic fungi encode conserved fungal cellulosomes for biomass hydrolysis.</title>
        <authorList>
            <consortium name="DOE Joint Genome Institute"/>
            <person name="Haitjema C.H."/>
            <person name="Gilmore S.P."/>
            <person name="Henske J.K."/>
            <person name="Solomon K.V."/>
            <person name="De Groot R."/>
            <person name="Kuo A."/>
            <person name="Mondo S.J."/>
            <person name="Salamov A.A."/>
            <person name="Labutti K."/>
            <person name="Zhao Z."/>
            <person name="Chiniquy J."/>
            <person name="Barry K."/>
            <person name="Brewer H.M."/>
            <person name="Purvine S.O."/>
            <person name="Wright A.T."/>
            <person name="Boxma B."/>
            <person name="Van Alen T."/>
            <person name="Hackstein J.H."/>
            <person name="Baker S.E."/>
            <person name="Grigoriev I.V."/>
            <person name="O'Malley M.A."/>
        </authorList>
    </citation>
    <scope>NUCLEOTIDE SEQUENCE [LARGE SCALE GENOMIC DNA]</scope>
    <source>
        <strain evidence="4">finn</strain>
    </source>
</reference>
<dbReference type="PANTHER" id="PTHR23149:SF9">
    <property type="entry name" value="G PATCH DOMAIN-CONTAINING PROTEIN 4"/>
    <property type="match status" value="1"/>
</dbReference>
<name>A0A1Y1V8T7_9FUNG</name>
<evidence type="ECO:0000259" key="2">
    <source>
        <dbReference type="PROSITE" id="PS50174"/>
    </source>
</evidence>
<dbReference type="Pfam" id="PF01585">
    <property type="entry name" value="G-patch"/>
    <property type="match status" value="1"/>
</dbReference>
<evidence type="ECO:0000313" key="3">
    <source>
        <dbReference type="EMBL" id="ORX49997.1"/>
    </source>
</evidence>
<protein>
    <recommendedName>
        <fullName evidence="2">G-patch domain-containing protein</fullName>
    </recommendedName>
</protein>
<dbReference type="SMART" id="SM00443">
    <property type="entry name" value="G_patch"/>
    <property type="match status" value="1"/>
</dbReference>
<feature type="compositionally biased region" description="Basic residues" evidence="1">
    <location>
        <begin position="194"/>
        <end position="213"/>
    </location>
</feature>
<feature type="region of interest" description="Disordered" evidence="1">
    <location>
        <begin position="134"/>
        <end position="229"/>
    </location>
</feature>
<accession>A0A1Y1V8T7</accession>
<dbReference type="Proteomes" id="UP000193719">
    <property type="component" value="Unassembled WGS sequence"/>
</dbReference>
<dbReference type="STRING" id="1754191.A0A1Y1V8T7"/>
<dbReference type="OrthoDB" id="29523at2759"/>
<dbReference type="InterPro" id="IPR050656">
    <property type="entry name" value="PINX1"/>
</dbReference>
<proteinExistence type="predicted"/>
<dbReference type="PROSITE" id="PS50174">
    <property type="entry name" value="G_PATCH"/>
    <property type="match status" value="1"/>
</dbReference>